<dbReference type="Proteomes" id="UP000282837">
    <property type="component" value="Unassembled WGS sequence"/>
</dbReference>
<feature type="domain" description="Putative tail fiber protein gp53-like C-terminal" evidence="1">
    <location>
        <begin position="236"/>
        <end position="315"/>
    </location>
</feature>
<dbReference type="OrthoDB" id="6174642at2"/>
<dbReference type="Pfam" id="PF21882">
    <property type="entry name" value="Gp53-like_C"/>
    <property type="match status" value="1"/>
</dbReference>
<dbReference type="InterPro" id="IPR054075">
    <property type="entry name" value="Gp53-like_C"/>
</dbReference>
<reference evidence="2 3" key="1">
    <citation type="submission" date="2019-01" db="EMBL/GenBank/DDBJ databases">
        <authorList>
            <person name="Chen W.-M."/>
        </authorList>
    </citation>
    <scope>NUCLEOTIDE SEQUENCE [LARGE SCALE GENOMIC DNA]</scope>
    <source>
        <strain evidence="2 3">FSY-9</strain>
    </source>
</reference>
<gene>
    <name evidence="2" type="ORF">EOE18_13820</name>
</gene>
<evidence type="ECO:0000313" key="2">
    <source>
        <dbReference type="EMBL" id="RVU03929.1"/>
    </source>
</evidence>
<dbReference type="EMBL" id="SACO01000011">
    <property type="protein sequence ID" value="RVU03929.1"/>
    <property type="molecule type" value="Genomic_DNA"/>
</dbReference>
<protein>
    <recommendedName>
        <fullName evidence="1">Putative tail fiber protein gp53-like C-terminal domain-containing protein</fullName>
    </recommendedName>
</protein>
<name>A0A3S2UQX7_9SPHN</name>
<keyword evidence="3" id="KW-1185">Reference proteome</keyword>
<proteinExistence type="predicted"/>
<sequence length="318" mass="32711">MMEPISVTLTKAGLAAIVDDNAPVLGPAVIAQLALTNTPFTATSAMTSIPGEFKRIAVHGEVSGDDVLHVVGIDDSADVYEYRGFGIFFADGTLFAAYGQADPIAGKASSSVTYVPIDVQLAQGQTANIAFASANFLNPPATTTRQGVAELATLTEAKAGTDTSRVLTPSAAKGALLTWLQALDPAELLELIKLADGAGSGLDGDTLDGLSSGYFWPAALAGNAGSNENGHWLRHSNGMIEQWGSMTAGETNSPGASTFPRPFSDTASVNLQVTARSPNNAATNGNKVGGNVVSNTQFSVFSDDGDVGVFWRAIGLEG</sequence>
<organism evidence="2 3">
    <name type="scientific">Novosphingobium umbonatum</name>
    <dbReference type="NCBI Taxonomy" id="1908524"/>
    <lineage>
        <taxon>Bacteria</taxon>
        <taxon>Pseudomonadati</taxon>
        <taxon>Pseudomonadota</taxon>
        <taxon>Alphaproteobacteria</taxon>
        <taxon>Sphingomonadales</taxon>
        <taxon>Sphingomonadaceae</taxon>
        <taxon>Novosphingobium</taxon>
    </lineage>
</organism>
<dbReference type="AlphaFoldDB" id="A0A3S2UQX7"/>
<evidence type="ECO:0000259" key="1">
    <source>
        <dbReference type="Pfam" id="PF21882"/>
    </source>
</evidence>
<dbReference type="RefSeq" id="WP_127710502.1">
    <property type="nucleotide sequence ID" value="NZ_SACO01000011.1"/>
</dbReference>
<dbReference type="Gene3D" id="2.60.40.3940">
    <property type="match status" value="1"/>
</dbReference>
<evidence type="ECO:0000313" key="3">
    <source>
        <dbReference type="Proteomes" id="UP000282837"/>
    </source>
</evidence>
<accession>A0A3S2UQX7</accession>
<comment type="caution">
    <text evidence="2">The sequence shown here is derived from an EMBL/GenBank/DDBJ whole genome shotgun (WGS) entry which is preliminary data.</text>
</comment>